<protein>
    <submittedName>
        <fullName evidence="2">Transposase</fullName>
    </submittedName>
</protein>
<evidence type="ECO:0000259" key="1">
    <source>
        <dbReference type="Pfam" id="PF01609"/>
    </source>
</evidence>
<gene>
    <name evidence="2" type="ORF">VSR73_37050</name>
</gene>
<dbReference type="SUPFAM" id="SSF53098">
    <property type="entry name" value="Ribonuclease H-like"/>
    <property type="match status" value="1"/>
</dbReference>
<name>A0ABU9S2P3_9BURK</name>
<dbReference type="Pfam" id="PF01609">
    <property type="entry name" value="DDE_Tnp_1"/>
    <property type="match status" value="1"/>
</dbReference>
<accession>A0ABU9S2P3</accession>
<proteinExistence type="predicted"/>
<dbReference type="InterPro" id="IPR002559">
    <property type="entry name" value="Transposase_11"/>
</dbReference>
<reference evidence="2 3" key="1">
    <citation type="submission" date="2024-01" db="EMBL/GenBank/DDBJ databases">
        <title>The diversity of rhizobia nodulating Mimosa spp. in eleven states of Brazil covering several biomes is determined by host plant, location, and edaphic factors.</title>
        <authorList>
            <person name="Rouws L."/>
            <person name="Barauna A."/>
            <person name="Beukes C."/>
            <person name="De Faria S.M."/>
            <person name="Gross E."/>
            <person name="Dos Reis Junior F.B."/>
            <person name="Simon M."/>
            <person name="Maluk M."/>
            <person name="Odee D.W."/>
            <person name="Kenicer G."/>
            <person name="Young J.P.W."/>
            <person name="Reis V.M."/>
            <person name="Zilli J."/>
            <person name="James E.K."/>
        </authorList>
    </citation>
    <scope>NUCLEOTIDE SEQUENCE [LARGE SCALE GENOMIC DNA]</scope>
    <source>
        <strain evidence="2 3">JPY167</strain>
    </source>
</reference>
<evidence type="ECO:0000313" key="2">
    <source>
        <dbReference type="EMBL" id="MEM5426574.1"/>
    </source>
</evidence>
<evidence type="ECO:0000313" key="3">
    <source>
        <dbReference type="Proteomes" id="UP001489897"/>
    </source>
</evidence>
<feature type="domain" description="Transposase IS4-like" evidence="1">
    <location>
        <begin position="16"/>
        <end position="147"/>
    </location>
</feature>
<dbReference type="InterPro" id="IPR039365">
    <property type="entry name" value="IS701-like"/>
</dbReference>
<dbReference type="Proteomes" id="UP001489897">
    <property type="component" value="Unassembled WGS sequence"/>
</dbReference>
<dbReference type="InterPro" id="IPR012337">
    <property type="entry name" value="RNaseH-like_sf"/>
</dbReference>
<keyword evidence="3" id="KW-1185">Reference proteome</keyword>
<dbReference type="RefSeq" id="WP_342950224.1">
    <property type="nucleotide sequence ID" value="NZ_JAYMRV010000019.1"/>
</dbReference>
<comment type="caution">
    <text evidence="2">The sequence shown here is derived from an EMBL/GenBank/DDBJ whole genome shotgun (WGS) entry which is preliminary data.</text>
</comment>
<sequence>MERARQAADIVAPCARPRADRREGADMQLPVNAWQSVTWREGSNAALSSRFAAVRVRPAHRDYWRSAVRDEEWLLIDWPDGKTEPLKYFLATAPEEATLEQLVFVTKMRWRIERDYQDLKQEFGLGHHEGRGWRGFHHHATLSIASYAFLMAQRLRMRPDGRDKKLP</sequence>
<dbReference type="PANTHER" id="PTHR33627">
    <property type="entry name" value="TRANSPOSASE"/>
    <property type="match status" value="1"/>
</dbReference>
<dbReference type="PANTHER" id="PTHR33627:SF1">
    <property type="entry name" value="TRANSPOSASE"/>
    <property type="match status" value="1"/>
</dbReference>
<dbReference type="EMBL" id="JAYMRV010000019">
    <property type="protein sequence ID" value="MEM5426574.1"/>
    <property type="molecule type" value="Genomic_DNA"/>
</dbReference>
<organism evidence="2 3">
    <name type="scientific">Paraburkholderia ferrariae</name>
    <dbReference type="NCBI Taxonomy" id="386056"/>
    <lineage>
        <taxon>Bacteria</taxon>
        <taxon>Pseudomonadati</taxon>
        <taxon>Pseudomonadota</taxon>
        <taxon>Betaproteobacteria</taxon>
        <taxon>Burkholderiales</taxon>
        <taxon>Burkholderiaceae</taxon>
        <taxon>Paraburkholderia</taxon>
    </lineage>
</organism>